<dbReference type="EMBL" id="MLJW01005627">
    <property type="protein sequence ID" value="OIQ67905.1"/>
    <property type="molecule type" value="Genomic_DNA"/>
</dbReference>
<organism evidence="1">
    <name type="scientific">mine drainage metagenome</name>
    <dbReference type="NCBI Taxonomy" id="410659"/>
    <lineage>
        <taxon>unclassified sequences</taxon>
        <taxon>metagenomes</taxon>
        <taxon>ecological metagenomes</taxon>
    </lineage>
</organism>
<gene>
    <name evidence="1" type="ORF">GALL_505120</name>
</gene>
<sequence length="182" mass="20165">MRVKDLLPEEMSVEQRTVAAEAASGKRGRVPAPLRAWLHSPEFGRRAQKLGEFIRYDTSLPPHLSELAILVTARHWTSHFEWYAHKRDGLKAGIDPTIIEAIARRREPGFKDAKAKLVHDYAKILLATGRVPDALHVSAAESFGEQGVVELVGIVGYYSLVALTLNAFEIGLPEGETTELDD</sequence>
<dbReference type="AlphaFoldDB" id="A0A1J5P8J3"/>
<dbReference type="PANTHER" id="PTHR34846">
    <property type="entry name" value="4-CARBOXYMUCONOLACTONE DECARBOXYLASE FAMILY PROTEIN (AFU_ORTHOLOGUE AFUA_6G11590)"/>
    <property type="match status" value="1"/>
</dbReference>
<evidence type="ECO:0000313" key="1">
    <source>
        <dbReference type="EMBL" id="OIQ67905.1"/>
    </source>
</evidence>
<proteinExistence type="predicted"/>
<reference evidence="1" key="1">
    <citation type="submission" date="2016-10" db="EMBL/GenBank/DDBJ databases">
        <title>Sequence of Gallionella enrichment culture.</title>
        <authorList>
            <person name="Poehlein A."/>
            <person name="Muehling M."/>
            <person name="Daniel R."/>
        </authorList>
    </citation>
    <scope>NUCLEOTIDE SEQUENCE</scope>
</reference>
<dbReference type="Gene3D" id="1.20.1290.10">
    <property type="entry name" value="AhpD-like"/>
    <property type="match status" value="1"/>
</dbReference>
<evidence type="ECO:0008006" key="2">
    <source>
        <dbReference type="Google" id="ProtNLM"/>
    </source>
</evidence>
<accession>A0A1J5P8J3</accession>
<dbReference type="PANTHER" id="PTHR34846:SF11">
    <property type="entry name" value="4-CARBOXYMUCONOLACTONE DECARBOXYLASE FAMILY PROTEIN (AFU_ORTHOLOGUE AFUA_6G11590)"/>
    <property type="match status" value="1"/>
</dbReference>
<protein>
    <recommendedName>
        <fullName evidence="2">4-carboxymuconolactone decarboxylase</fullName>
    </recommendedName>
</protein>
<dbReference type="InterPro" id="IPR029032">
    <property type="entry name" value="AhpD-like"/>
</dbReference>
<dbReference type="SUPFAM" id="SSF69118">
    <property type="entry name" value="AhpD-like"/>
    <property type="match status" value="1"/>
</dbReference>
<comment type="caution">
    <text evidence="1">The sequence shown here is derived from an EMBL/GenBank/DDBJ whole genome shotgun (WGS) entry which is preliminary data.</text>
</comment>
<name>A0A1J5P8J3_9ZZZZ</name>